<dbReference type="InterPro" id="IPR032942">
    <property type="entry name" value="BPI/LBP/Plunc"/>
</dbReference>
<dbReference type="EMBL" id="CATQJL010000223">
    <property type="protein sequence ID" value="CAJ0597217.1"/>
    <property type="molecule type" value="Genomic_DNA"/>
</dbReference>
<dbReference type="Gene3D" id="3.15.10.10">
    <property type="entry name" value="Bactericidal permeability-increasing protein, domain 1"/>
    <property type="match status" value="1"/>
</dbReference>
<feature type="signal peptide" evidence="1">
    <location>
        <begin position="1"/>
        <end position="17"/>
    </location>
</feature>
<feature type="chain" id="PRO_5041407546" description="Lipid-binding serum glycoprotein C-terminal domain-containing protein" evidence="1">
    <location>
        <begin position="18"/>
        <end position="468"/>
    </location>
</feature>
<keyword evidence="1" id="KW-0732">Signal</keyword>
<dbReference type="SMART" id="SM00329">
    <property type="entry name" value="BPI2"/>
    <property type="match status" value="1"/>
</dbReference>
<sequence>MSTHWLQFLLLAVGVLAKQESNLKFRVYESAFNFLTGATTQLVEKAVNSFVFRDVDVNVKQFKFPKMTAKLTAANGVEFSSSGGALNVYGSWKGKYFFPFKHIPLDKKDDGWLNGYAAGLNVKFTGKVNSLEGHPQLEMASCTMELASYNYSMGGTGYLPKMLNNAEYLAERAVKNAIKALGCAVFTQRVIPFYNTLLAAVPLHMPFFDNFNLDYALEQPTYKDTFYDLVGSARVVYGDKACTAATAGQFTETDLKPQMVVLWFDESIMNCILGSMHDSGVINVPINKENVPNIEPFLKTSCTGVLPCVGTFFEKLSKSNPNKYIEMSLHSHELPYVKMVNGSITFGGVYALDLHLDSMYTNPKPLAKILLEGSITVTPSVVDSKLVGKVTQSSFKFRPGPSEIGDISPTFLAMFEGAFSKISSFVIDEILQAGIPFPEFAKLTMSKSTDIKVFDKMVRANVGFELKA</sequence>
<evidence type="ECO:0000313" key="4">
    <source>
        <dbReference type="Proteomes" id="UP001176961"/>
    </source>
</evidence>
<dbReference type="Gene3D" id="3.15.20.10">
    <property type="entry name" value="Bactericidal permeability-increasing protein, domain 2"/>
    <property type="match status" value="1"/>
</dbReference>
<evidence type="ECO:0000256" key="1">
    <source>
        <dbReference type="SAM" id="SignalP"/>
    </source>
</evidence>
<dbReference type="PANTHER" id="PTHR10504:SF145">
    <property type="entry name" value="PROTEIN CBG15266"/>
    <property type="match status" value="1"/>
</dbReference>
<accession>A0AA36M4Y9</accession>
<proteinExistence type="predicted"/>
<dbReference type="InterPro" id="IPR001124">
    <property type="entry name" value="Lipid-bd_serum_glycop_C"/>
</dbReference>
<dbReference type="GO" id="GO:0008289">
    <property type="term" value="F:lipid binding"/>
    <property type="evidence" value="ECO:0007669"/>
    <property type="project" value="InterPro"/>
</dbReference>
<dbReference type="AlphaFoldDB" id="A0AA36M4Y9"/>
<gene>
    <name evidence="3" type="ORF">CYNAS_LOCUS9200</name>
</gene>
<evidence type="ECO:0000313" key="3">
    <source>
        <dbReference type="EMBL" id="CAJ0597217.1"/>
    </source>
</evidence>
<organism evidence="3 4">
    <name type="scientific">Cylicocyclus nassatus</name>
    <name type="common">Nematode worm</name>
    <dbReference type="NCBI Taxonomy" id="53992"/>
    <lineage>
        <taxon>Eukaryota</taxon>
        <taxon>Metazoa</taxon>
        <taxon>Ecdysozoa</taxon>
        <taxon>Nematoda</taxon>
        <taxon>Chromadorea</taxon>
        <taxon>Rhabditida</taxon>
        <taxon>Rhabditina</taxon>
        <taxon>Rhabditomorpha</taxon>
        <taxon>Strongyloidea</taxon>
        <taxon>Strongylidae</taxon>
        <taxon>Cylicocyclus</taxon>
    </lineage>
</organism>
<dbReference type="PANTHER" id="PTHR10504">
    <property type="entry name" value="BACTERICIDAL PERMEABILITY-INCREASING BPI PROTEIN-RELATED"/>
    <property type="match status" value="1"/>
</dbReference>
<dbReference type="SUPFAM" id="SSF55394">
    <property type="entry name" value="Bactericidal permeability-increasing protein, BPI"/>
    <property type="match status" value="2"/>
</dbReference>
<name>A0AA36M4Y9_CYLNA</name>
<comment type="caution">
    <text evidence="3">The sequence shown here is derived from an EMBL/GenBank/DDBJ whole genome shotgun (WGS) entry which is preliminary data.</text>
</comment>
<dbReference type="Pfam" id="PF02886">
    <property type="entry name" value="LBP_BPI_CETP_C"/>
    <property type="match status" value="1"/>
</dbReference>
<keyword evidence="4" id="KW-1185">Reference proteome</keyword>
<dbReference type="InterPro" id="IPR017943">
    <property type="entry name" value="Bactericidal_perm-incr_a/b_dom"/>
</dbReference>
<reference evidence="3" key="1">
    <citation type="submission" date="2023-07" db="EMBL/GenBank/DDBJ databases">
        <authorList>
            <consortium name="CYATHOMIX"/>
        </authorList>
    </citation>
    <scope>NUCLEOTIDE SEQUENCE</scope>
    <source>
        <strain evidence="3">N/A</strain>
    </source>
</reference>
<evidence type="ECO:0000259" key="2">
    <source>
        <dbReference type="SMART" id="SM00329"/>
    </source>
</evidence>
<protein>
    <recommendedName>
        <fullName evidence="2">Lipid-binding serum glycoprotein C-terminal domain-containing protein</fullName>
    </recommendedName>
</protein>
<dbReference type="Proteomes" id="UP001176961">
    <property type="component" value="Unassembled WGS sequence"/>
</dbReference>
<feature type="domain" description="Lipid-binding serum glycoprotein C-terminal" evidence="2">
    <location>
        <begin position="254"/>
        <end position="462"/>
    </location>
</feature>
<dbReference type="GO" id="GO:0005615">
    <property type="term" value="C:extracellular space"/>
    <property type="evidence" value="ECO:0007669"/>
    <property type="project" value="TreeGrafter"/>
</dbReference>